<gene>
    <name evidence="1" type="ORF">KDU71_13705</name>
</gene>
<reference evidence="1" key="2">
    <citation type="submission" date="2021-04" db="EMBL/GenBank/DDBJ databases">
        <authorList>
            <person name="Zhang T."/>
            <person name="Zhang Y."/>
            <person name="Lu D."/>
            <person name="Zuo D."/>
            <person name="Du Z."/>
        </authorList>
    </citation>
    <scope>NUCLEOTIDE SEQUENCE</scope>
    <source>
        <strain evidence="1">JR1</strain>
    </source>
</reference>
<dbReference type="Proteomes" id="UP000679220">
    <property type="component" value="Unassembled WGS sequence"/>
</dbReference>
<accession>A0A941IY46</accession>
<sequence length="121" mass="13992">MNTSELLHTIAKDRVSGMRTIDSYQLKPTVIMVTGSDISLDLKNDMWILNTKGLPSSIDEMELISSDNVFTATPEEYDFMDEYRYQVFTDYIDIKTQAENFKPYRLEFVKVIPHRNPQSGS</sequence>
<keyword evidence="2" id="KW-1185">Reference proteome</keyword>
<reference evidence="1" key="1">
    <citation type="journal article" date="2018" name="Int. J. Syst. Evol. Microbiol.">
        <title>Carboxylicivirga sediminis sp. nov., isolated from coastal sediment.</title>
        <authorList>
            <person name="Wang F.Q."/>
            <person name="Ren L.H."/>
            <person name="Zou R.J."/>
            <person name="Sun Y.Z."/>
            <person name="Liu X.J."/>
            <person name="Jiang F."/>
            <person name="Liu L.J."/>
        </authorList>
    </citation>
    <scope>NUCLEOTIDE SEQUENCE</scope>
    <source>
        <strain evidence="1">JR1</strain>
    </source>
</reference>
<comment type="caution">
    <text evidence="1">The sequence shown here is derived from an EMBL/GenBank/DDBJ whole genome shotgun (WGS) entry which is preliminary data.</text>
</comment>
<organism evidence="1 2">
    <name type="scientific">Carboxylicivirga sediminis</name>
    <dbReference type="NCBI Taxonomy" id="2006564"/>
    <lineage>
        <taxon>Bacteria</taxon>
        <taxon>Pseudomonadati</taxon>
        <taxon>Bacteroidota</taxon>
        <taxon>Bacteroidia</taxon>
        <taxon>Marinilabiliales</taxon>
        <taxon>Marinilabiliaceae</taxon>
        <taxon>Carboxylicivirga</taxon>
    </lineage>
</organism>
<protein>
    <submittedName>
        <fullName evidence="1">Uncharacterized protein</fullName>
    </submittedName>
</protein>
<dbReference type="AlphaFoldDB" id="A0A941IY46"/>
<dbReference type="EMBL" id="JAGTAR010000021">
    <property type="protein sequence ID" value="MBR8536625.1"/>
    <property type="molecule type" value="Genomic_DNA"/>
</dbReference>
<dbReference type="RefSeq" id="WP_212191654.1">
    <property type="nucleotide sequence ID" value="NZ_JAGTAR010000021.1"/>
</dbReference>
<proteinExistence type="predicted"/>
<evidence type="ECO:0000313" key="2">
    <source>
        <dbReference type="Proteomes" id="UP000679220"/>
    </source>
</evidence>
<name>A0A941IY46_9BACT</name>
<evidence type="ECO:0000313" key="1">
    <source>
        <dbReference type="EMBL" id="MBR8536625.1"/>
    </source>
</evidence>